<evidence type="ECO:0000313" key="3">
    <source>
        <dbReference type="Proteomes" id="UP001595887"/>
    </source>
</evidence>
<proteinExistence type="predicted"/>
<evidence type="ECO:0000256" key="1">
    <source>
        <dbReference type="SAM" id="Phobius"/>
    </source>
</evidence>
<dbReference type="RefSeq" id="WP_381423698.1">
    <property type="nucleotide sequence ID" value="NZ_JBHSDH010000013.1"/>
</dbReference>
<evidence type="ECO:0000313" key="2">
    <source>
        <dbReference type="EMBL" id="MFC4292750.1"/>
    </source>
</evidence>
<feature type="transmembrane region" description="Helical" evidence="1">
    <location>
        <begin position="147"/>
        <end position="166"/>
    </location>
</feature>
<keyword evidence="1" id="KW-0472">Membrane</keyword>
<protein>
    <submittedName>
        <fullName evidence="2">DUF2306 domain-containing protein</fullName>
    </submittedName>
</protein>
<feature type="transmembrane region" description="Helical" evidence="1">
    <location>
        <begin position="87"/>
        <end position="110"/>
    </location>
</feature>
<keyword evidence="1" id="KW-0812">Transmembrane</keyword>
<comment type="caution">
    <text evidence="2">The sequence shown here is derived from an EMBL/GenBank/DDBJ whole genome shotgun (WGS) entry which is preliminary data.</text>
</comment>
<reference evidence="3" key="1">
    <citation type="journal article" date="2019" name="Int. J. Syst. Evol. Microbiol.">
        <title>The Global Catalogue of Microorganisms (GCM) 10K type strain sequencing project: providing services to taxonomists for standard genome sequencing and annotation.</title>
        <authorList>
            <consortium name="The Broad Institute Genomics Platform"/>
            <consortium name="The Broad Institute Genome Sequencing Center for Infectious Disease"/>
            <person name="Wu L."/>
            <person name="Ma J."/>
        </authorList>
    </citation>
    <scope>NUCLEOTIDE SEQUENCE [LARGE SCALE GENOMIC DNA]</scope>
    <source>
        <strain evidence="3">CECT 8531</strain>
    </source>
</reference>
<keyword evidence="1" id="KW-1133">Transmembrane helix</keyword>
<keyword evidence="3" id="KW-1185">Reference proteome</keyword>
<sequence length="175" mass="19636">MASKIEDFLANNRKPYRKSLKPDAIEKGMAGLSILLILAAGTALAKGYNQWHSLPWQVWAHLGTILTALLITPVMMLRKRGDKLHRILGWIWSVAMFATALISFDIRLIGRGEFSYIHLLSALTIVTVPLLILSARKHNVGSHRRQVRILVFGALLIAGFFTFPFGRLMGNWLFG</sequence>
<gene>
    <name evidence="2" type="ORF">ACFOWX_10030</name>
</gene>
<feature type="transmembrane region" description="Helical" evidence="1">
    <location>
        <begin position="55"/>
        <end position="75"/>
    </location>
</feature>
<feature type="transmembrane region" description="Helical" evidence="1">
    <location>
        <begin position="116"/>
        <end position="135"/>
    </location>
</feature>
<organism evidence="2 3">
    <name type="scientific">Sphingorhabdus arenilitoris</name>
    <dbReference type="NCBI Taxonomy" id="1490041"/>
    <lineage>
        <taxon>Bacteria</taxon>
        <taxon>Pseudomonadati</taxon>
        <taxon>Pseudomonadota</taxon>
        <taxon>Alphaproteobacteria</taxon>
        <taxon>Sphingomonadales</taxon>
        <taxon>Sphingomonadaceae</taxon>
        <taxon>Sphingorhabdus</taxon>
    </lineage>
</organism>
<dbReference type="EMBL" id="JBHSDH010000013">
    <property type="protein sequence ID" value="MFC4292750.1"/>
    <property type="molecule type" value="Genomic_DNA"/>
</dbReference>
<dbReference type="Proteomes" id="UP001595887">
    <property type="component" value="Unassembled WGS sequence"/>
</dbReference>
<accession>A0ABV8RJT3</accession>
<name>A0ABV8RJT3_9SPHN</name>